<dbReference type="AlphaFoldDB" id="A0A9P7N1M3"/>
<dbReference type="SUPFAM" id="SSF49503">
    <property type="entry name" value="Cupredoxins"/>
    <property type="match status" value="1"/>
</dbReference>
<keyword evidence="5" id="KW-1185">Reference proteome</keyword>
<dbReference type="EMBL" id="SRPW01003874">
    <property type="protein sequence ID" value="KAG5985906.1"/>
    <property type="molecule type" value="Genomic_DNA"/>
</dbReference>
<comment type="similarity">
    <text evidence="1">Belongs to the multicopper oxidase family.</text>
</comment>
<evidence type="ECO:0000256" key="2">
    <source>
        <dbReference type="ARBA" id="ARBA00023008"/>
    </source>
</evidence>
<feature type="non-terminal residue" evidence="4">
    <location>
        <position position="149"/>
    </location>
</feature>
<gene>
    <name evidence="4" type="ORF">E4U43_005804</name>
</gene>
<proteinExistence type="inferred from homology"/>
<feature type="domain" description="Plastocyanin-like" evidence="3">
    <location>
        <begin position="80"/>
        <end position="149"/>
    </location>
</feature>
<dbReference type="Pfam" id="PF07732">
    <property type="entry name" value="Cu-oxidase_3"/>
    <property type="match status" value="1"/>
</dbReference>
<dbReference type="InterPro" id="IPR011707">
    <property type="entry name" value="Cu-oxidase-like_N"/>
</dbReference>
<protein>
    <recommendedName>
        <fullName evidence="3">Plastocyanin-like domain-containing protein</fullName>
    </recommendedName>
</protein>
<dbReference type="Proteomes" id="UP000748025">
    <property type="component" value="Unassembled WGS sequence"/>
</dbReference>
<dbReference type="GO" id="GO:0016491">
    <property type="term" value="F:oxidoreductase activity"/>
    <property type="evidence" value="ECO:0007669"/>
    <property type="project" value="TreeGrafter"/>
</dbReference>
<name>A0A9P7N1M3_9HYPO</name>
<comment type="caution">
    <text evidence="4">The sequence shown here is derived from an EMBL/GenBank/DDBJ whole genome shotgun (WGS) entry which is preliminary data.</text>
</comment>
<evidence type="ECO:0000313" key="5">
    <source>
        <dbReference type="Proteomes" id="UP000748025"/>
    </source>
</evidence>
<evidence type="ECO:0000259" key="3">
    <source>
        <dbReference type="Pfam" id="PF07732"/>
    </source>
</evidence>
<keyword evidence="2" id="KW-0186">Copper</keyword>
<reference evidence="4" key="1">
    <citation type="journal article" date="2020" name="bioRxiv">
        <title>Whole genome comparisons of ergot fungi reveals the divergence and evolution of species within the genus Claviceps are the result of varying mechanisms driving genome evolution and host range expansion.</title>
        <authorList>
            <person name="Wyka S.A."/>
            <person name="Mondo S.J."/>
            <person name="Liu M."/>
            <person name="Dettman J."/>
            <person name="Nalam V."/>
            <person name="Broders K.D."/>
        </authorList>
    </citation>
    <scope>NUCLEOTIDE SEQUENCE</scope>
    <source>
        <strain evidence="4">CCC 602</strain>
    </source>
</reference>
<dbReference type="InterPro" id="IPR008972">
    <property type="entry name" value="Cupredoxin"/>
</dbReference>
<dbReference type="Gene3D" id="2.60.40.420">
    <property type="entry name" value="Cupredoxins - blue copper proteins"/>
    <property type="match status" value="1"/>
</dbReference>
<accession>A0A9P7N1M3</accession>
<evidence type="ECO:0000313" key="4">
    <source>
        <dbReference type="EMBL" id="KAG5985906.1"/>
    </source>
</evidence>
<dbReference type="InterPro" id="IPR045087">
    <property type="entry name" value="Cu-oxidase_fam"/>
</dbReference>
<dbReference type="PANTHER" id="PTHR11709:SF145">
    <property type="entry name" value="LCC1"/>
    <property type="match status" value="1"/>
</dbReference>
<organism evidence="4 5">
    <name type="scientific">Claviceps pusilla</name>
    <dbReference type="NCBI Taxonomy" id="123648"/>
    <lineage>
        <taxon>Eukaryota</taxon>
        <taxon>Fungi</taxon>
        <taxon>Dikarya</taxon>
        <taxon>Ascomycota</taxon>
        <taxon>Pezizomycotina</taxon>
        <taxon>Sordariomycetes</taxon>
        <taxon>Hypocreomycetidae</taxon>
        <taxon>Hypocreales</taxon>
        <taxon>Clavicipitaceae</taxon>
        <taxon>Claviceps</taxon>
    </lineage>
</organism>
<dbReference type="PANTHER" id="PTHR11709">
    <property type="entry name" value="MULTI-COPPER OXIDASE"/>
    <property type="match status" value="1"/>
</dbReference>
<evidence type="ECO:0000256" key="1">
    <source>
        <dbReference type="ARBA" id="ARBA00010609"/>
    </source>
</evidence>
<dbReference type="OrthoDB" id="10255118at2759"/>
<dbReference type="GO" id="GO:0005507">
    <property type="term" value="F:copper ion binding"/>
    <property type="evidence" value="ECO:0007669"/>
    <property type="project" value="InterPro"/>
</dbReference>
<sequence length="149" mass="16295">MSSFVAKLVSGALPLFGGLTLEQTNGNLTSWQGLPDSAPPVLGTDSIQHIVKREEQAYEGNTVYQTTPHTGVTRKYHFDVTRTFLSPDGYRKPVIAINNQVPGPLIEANWGDWIEVTVTNSIEGPADGTAIHWHGLLQRETPWFDGVPG</sequence>